<dbReference type="Proteomes" id="UP001518925">
    <property type="component" value="Unassembled WGS sequence"/>
</dbReference>
<dbReference type="RefSeq" id="WP_204201964.1">
    <property type="nucleotide sequence ID" value="NZ_JAFELM010000013.1"/>
</dbReference>
<dbReference type="Pfam" id="PF00440">
    <property type="entry name" value="TetR_N"/>
    <property type="match status" value="1"/>
</dbReference>
<name>A0ABS2DDQ8_9BACI</name>
<evidence type="ECO:0000256" key="3">
    <source>
        <dbReference type="PROSITE-ProRule" id="PRU00335"/>
    </source>
</evidence>
<dbReference type="InterPro" id="IPR009057">
    <property type="entry name" value="Homeodomain-like_sf"/>
</dbReference>
<dbReference type="InterPro" id="IPR001647">
    <property type="entry name" value="HTH_TetR"/>
</dbReference>
<dbReference type="InterPro" id="IPR050624">
    <property type="entry name" value="HTH-type_Tx_Regulator"/>
</dbReference>
<comment type="caution">
    <text evidence="5">The sequence shown here is derived from an EMBL/GenBank/DDBJ whole genome shotgun (WGS) entry which is preliminary data.</text>
</comment>
<proteinExistence type="predicted"/>
<sequence length="296" mass="35017">MNDRKQHVLKKAHQLFTEKGFQATSIQDILEYSGISKGTFYNYFSSKNELLIAIFTSIYKKLEEDRNALLVGQDPSDITIFVKQVNLQMQTNRKNNLITLFEEVSFLNDVELKQAIKKAQLKYLLWIYNRFIELFGADKKPYLLDCAVMFTGILHHNIRYFSLAYESHSNIEQVVQYSVNRIKNIVSEVSHSKEQLLSPDLIESWMPMKKGQRHAFKQQVHKTVFTLKEELQQHEKYIQLIEFIQEELIESKHPRKFLLESTLATLKQETSLPDNNNLLELEQHIVHYFKHKEDRH</sequence>
<evidence type="ECO:0000256" key="2">
    <source>
        <dbReference type="ARBA" id="ARBA00023125"/>
    </source>
</evidence>
<gene>
    <name evidence="5" type="ORF">JR050_02630</name>
</gene>
<dbReference type="PROSITE" id="PS50977">
    <property type="entry name" value="HTH_TETR_2"/>
    <property type="match status" value="1"/>
</dbReference>
<dbReference type="Gene3D" id="1.10.357.10">
    <property type="entry name" value="Tetracycline Repressor, domain 2"/>
    <property type="match status" value="1"/>
</dbReference>
<keyword evidence="1" id="KW-0678">Repressor</keyword>
<evidence type="ECO:0000256" key="1">
    <source>
        <dbReference type="ARBA" id="ARBA00022491"/>
    </source>
</evidence>
<accession>A0ABS2DDQ8</accession>
<keyword evidence="2 3" id="KW-0238">DNA-binding</keyword>
<feature type="DNA-binding region" description="H-T-H motif" evidence="3">
    <location>
        <begin position="25"/>
        <end position="44"/>
    </location>
</feature>
<dbReference type="SUPFAM" id="SSF46689">
    <property type="entry name" value="Homeodomain-like"/>
    <property type="match status" value="1"/>
</dbReference>
<organism evidence="5 6">
    <name type="scientific">Bacillus suaedaesalsae</name>
    <dbReference type="NCBI Taxonomy" id="2810349"/>
    <lineage>
        <taxon>Bacteria</taxon>
        <taxon>Bacillati</taxon>
        <taxon>Bacillota</taxon>
        <taxon>Bacilli</taxon>
        <taxon>Bacillales</taxon>
        <taxon>Bacillaceae</taxon>
        <taxon>Bacillus</taxon>
    </lineage>
</organism>
<keyword evidence="6" id="KW-1185">Reference proteome</keyword>
<dbReference type="PANTHER" id="PTHR43479">
    <property type="entry name" value="ACREF/ENVCD OPERON REPRESSOR-RELATED"/>
    <property type="match status" value="1"/>
</dbReference>
<evidence type="ECO:0000259" key="4">
    <source>
        <dbReference type="PROSITE" id="PS50977"/>
    </source>
</evidence>
<dbReference type="PROSITE" id="PS01081">
    <property type="entry name" value="HTH_TETR_1"/>
    <property type="match status" value="1"/>
</dbReference>
<dbReference type="PANTHER" id="PTHR43479:SF22">
    <property type="entry name" value="TRANSCRIPTIONAL REGULATOR, TETR FAMILY"/>
    <property type="match status" value="1"/>
</dbReference>
<evidence type="ECO:0000313" key="6">
    <source>
        <dbReference type="Proteomes" id="UP001518925"/>
    </source>
</evidence>
<dbReference type="InterPro" id="IPR023772">
    <property type="entry name" value="DNA-bd_HTH_TetR-type_CS"/>
</dbReference>
<protein>
    <submittedName>
        <fullName evidence="5">TetR/AcrR family transcriptional regulator</fullName>
    </submittedName>
</protein>
<dbReference type="PRINTS" id="PR00455">
    <property type="entry name" value="HTHTETR"/>
</dbReference>
<feature type="domain" description="HTH tetR-type" evidence="4">
    <location>
        <begin position="2"/>
        <end position="62"/>
    </location>
</feature>
<dbReference type="EMBL" id="JAFELM010000013">
    <property type="protein sequence ID" value="MBM6616578.1"/>
    <property type="molecule type" value="Genomic_DNA"/>
</dbReference>
<reference evidence="5 6" key="1">
    <citation type="submission" date="2021-02" db="EMBL/GenBank/DDBJ databases">
        <title>Bacillus sp. RD4P76, an endophyte from a halophyte.</title>
        <authorList>
            <person name="Sun J.-Q."/>
        </authorList>
    </citation>
    <scope>NUCLEOTIDE SEQUENCE [LARGE SCALE GENOMIC DNA]</scope>
    <source>
        <strain evidence="5 6">RD4P76</strain>
    </source>
</reference>
<evidence type="ECO:0000313" key="5">
    <source>
        <dbReference type="EMBL" id="MBM6616578.1"/>
    </source>
</evidence>